<dbReference type="InterPro" id="IPR057224">
    <property type="entry name" value="DUF7902"/>
</dbReference>
<dbReference type="InterPro" id="IPR027417">
    <property type="entry name" value="P-loop_NTPase"/>
</dbReference>
<dbReference type="InterPro" id="IPR020958">
    <property type="entry name" value="DUF3686"/>
</dbReference>
<dbReference type="InterPro" id="IPR003959">
    <property type="entry name" value="ATPase_AAA_core"/>
</dbReference>
<gene>
    <name evidence="4" type="ORF">M23134_08077</name>
</gene>
<reference evidence="4 5" key="1">
    <citation type="submission" date="2007-01" db="EMBL/GenBank/DDBJ databases">
        <authorList>
            <person name="Haygood M."/>
            <person name="Podell S."/>
            <person name="Anderson C."/>
            <person name="Hopkinson B."/>
            <person name="Roe K."/>
            <person name="Barbeau K."/>
            <person name="Gaasterland T."/>
            <person name="Ferriera S."/>
            <person name="Johnson J."/>
            <person name="Kravitz S."/>
            <person name="Beeson K."/>
            <person name="Sutton G."/>
            <person name="Rogers Y.-H."/>
            <person name="Friedman R."/>
            <person name="Frazier M."/>
            <person name="Venter J.C."/>
        </authorList>
    </citation>
    <scope>NUCLEOTIDE SEQUENCE [LARGE SCALE GENOMIC DNA]</scope>
    <source>
        <strain evidence="4 5">ATCC 23134</strain>
    </source>
</reference>
<comment type="caution">
    <text evidence="4">The sequence shown here is derived from an EMBL/GenBank/DDBJ whole genome shotgun (WGS) entry which is preliminary data.</text>
</comment>
<dbReference type="GO" id="GO:0005524">
    <property type="term" value="F:ATP binding"/>
    <property type="evidence" value="ECO:0007669"/>
    <property type="project" value="InterPro"/>
</dbReference>
<feature type="region of interest" description="Disordered" evidence="2">
    <location>
        <begin position="1676"/>
        <end position="1696"/>
    </location>
</feature>
<feature type="region of interest" description="Disordered" evidence="2">
    <location>
        <begin position="1"/>
        <end position="21"/>
    </location>
</feature>
<dbReference type="Proteomes" id="UP000004095">
    <property type="component" value="Unassembled WGS sequence"/>
</dbReference>
<evidence type="ECO:0000256" key="2">
    <source>
        <dbReference type="SAM" id="MobiDB-lite"/>
    </source>
</evidence>
<evidence type="ECO:0000259" key="3">
    <source>
        <dbReference type="SMART" id="SM00382"/>
    </source>
</evidence>
<name>A1ZGY4_MICM2</name>
<protein>
    <recommendedName>
        <fullName evidence="3">AAA+ ATPase domain-containing protein</fullName>
    </recommendedName>
</protein>
<evidence type="ECO:0000313" key="5">
    <source>
        <dbReference type="Proteomes" id="UP000004095"/>
    </source>
</evidence>
<dbReference type="Pfam" id="PF25472">
    <property type="entry name" value="DUF7902"/>
    <property type="match status" value="1"/>
</dbReference>
<dbReference type="Pfam" id="PF00004">
    <property type="entry name" value="AAA"/>
    <property type="match status" value="1"/>
</dbReference>
<organism evidence="4 5">
    <name type="scientific">Microscilla marina ATCC 23134</name>
    <dbReference type="NCBI Taxonomy" id="313606"/>
    <lineage>
        <taxon>Bacteria</taxon>
        <taxon>Pseudomonadati</taxon>
        <taxon>Bacteroidota</taxon>
        <taxon>Cytophagia</taxon>
        <taxon>Cytophagales</taxon>
        <taxon>Microscillaceae</taxon>
        <taxon>Microscilla</taxon>
    </lineage>
</organism>
<accession>A1ZGY4</accession>
<dbReference type="SMART" id="SM00382">
    <property type="entry name" value="AAA"/>
    <property type="match status" value="1"/>
</dbReference>
<proteinExistence type="predicted"/>
<dbReference type="OrthoDB" id="9814769at2"/>
<keyword evidence="5" id="KW-1185">Reference proteome</keyword>
<feature type="coiled-coil region" evidence="1">
    <location>
        <begin position="627"/>
        <end position="654"/>
    </location>
</feature>
<dbReference type="RefSeq" id="WP_002695150.1">
    <property type="nucleotide sequence ID" value="NZ_AAWS01000007.1"/>
</dbReference>
<dbReference type="InterPro" id="IPR003593">
    <property type="entry name" value="AAA+_ATPase"/>
</dbReference>
<sequence length="1696" mass="195465">MADVAENLTNNNPEENKQETKLEGGAYEIIRQRLDNQGRDLQERLHKLNEARKEVFGAIEQDLIATNRITTENNCIPRDVVPIGAYFIFGYNVNIRMKSKTELKDVFSIYRYDNKNHSFHAEPLDKLFSDDNFQERFDEMYKYYRDTVFMRFTIIQGKLFMVFQTGKSSKDIKVFKWIINEDSIAYVDDRSAHEFTYPSQQQFDWKRTRADYHRTGQHPHVSIEDRVFVETIGGDLTIKVEDNTETGEGIYAEEVEHKDQNLDDAEILYTDLGNLILLKIRPYLENEYRYLVFNEKLNQVVRIDKIEEACILLPDSQGLIFSNGYYLQSGELKVFENVSENLLYEKTVPAPNGEDFLYVFHNDQEGSYVLLSYNIIAQKVDNPIVCDGYSLFEEGEMIYFRETSEPSKSHVIQVWQTPYVGPDYIPPVSTENFLFKVGNKDIVRAMAEATQVLNLIHKEDIYTTLYMELVKRTTDILDTYYWLSNPEAFEIQEPVSAIRDTASGAIDEFEKVQRVKKNTEEQINLISGKIEEVKDKVKQARFRDIDEFVKLLAELRSLRGETISLKDLRYTNLPLVEEFEQLLEERTLHVSEKTVKHLLKETALDFYKKKVEEQSEAIEKVAKVMEITQIEQNIDEAGKELEMLIDIVSNLKIEDSTQTTKIIENISTIYARLNQVKSAAKTKRKDLMSVEAIAEFNAQIKLINQGVINYLDIADTPEKAEEYLTKLMVQLEELEGKFVEFDEFIVQLTEKREEVYSAFEAKKLSLIEARNKRATALQSSADRILKGIQNRIKGFETVNEINGYFAADLMIDKTRDIVKKLVELEDSVKADEIQSRLKTIKEDAVRQLKDRQEMFVSGENVIKFGRHHFSVNVQNLDLTIIQKADGMYYHLTGTNFFEKIDNKAFLATEEAWSQELVSENKKVYRAEYLAYKIYQEASDASSSNEVQADEGNEGEKVVVPAIADLHQLEEAGLLELVQKFMASRYSEGYVKGTHDQDAAKILGALVKLNQNIQLLRYPTIARACAAYYWQKYLDRDQKQLLNHRLKGIGVILQVFPNTREFGDLIHDISSGIRQFLEETSLFDIEIADLAGEYLFYELTVSDAFIISKEAAQIHDGFLEQLRSNKNLSIYKDSLKQLSKVPLEQFELIRTWVHAFVHQSKLNKEVEFIDEYIDETASLLFHESYDQALVIETSVVTNVSGMLGNHGVIESKTYHLNYNDFMLKLNYFEQYNVPFYLEYIRLKKELTDHFRKTLRLDEFKPRVLSSFVRSKLIDEVYLPLVGDNLAKQIGVVGENKRTDLMGMLLLISPPGYGKTTLMEYIANRLGVIFMKINGPAIGHQVTSLDPTEANNASAREEVNKLNLAFEMGDNVMIYLDDIQHCNPEFLQKFISLCDGQRKIEGVYKGKTKTYDMRGRKVCVVMAGNPYTESGDKFQIPDMLANRADTYNLGDIIGGTATAFEMSYIENSLTSSPILNKLATRSQKDIYTLIRVAETDNQEGMDLEGNYSSDEVAEYINVLKKLLIVRDYVLKNNLEYIRSAAQADEFRTEPPFKLQGSYRNMNKIAEKIQPIMTNEELQTLIMSHYENEAQTLTSGAESNLLKFKELNELLTEEEAARWEDIKATFRKNMKMSGFGANDQMGQVLMQMGEFNDNLDGIRNALEKSIKLDSLQMNRLLSEQKEKAEKAEKAVKKKDKDKK</sequence>
<feature type="domain" description="AAA+ ATPase" evidence="3">
    <location>
        <begin position="1299"/>
        <end position="1452"/>
    </location>
</feature>
<dbReference type="eggNOG" id="COG0714">
    <property type="taxonomic scope" value="Bacteria"/>
</dbReference>
<dbReference type="Gene3D" id="3.40.50.300">
    <property type="entry name" value="P-loop containing nucleotide triphosphate hydrolases"/>
    <property type="match status" value="1"/>
</dbReference>
<dbReference type="EMBL" id="AAWS01000007">
    <property type="protein sequence ID" value="EAY30253.1"/>
    <property type="molecule type" value="Genomic_DNA"/>
</dbReference>
<dbReference type="SUPFAM" id="SSF52540">
    <property type="entry name" value="P-loop containing nucleoside triphosphate hydrolases"/>
    <property type="match status" value="1"/>
</dbReference>
<keyword evidence="1" id="KW-0175">Coiled coil</keyword>
<feature type="compositionally biased region" description="Basic and acidic residues" evidence="2">
    <location>
        <begin position="1676"/>
        <end position="1687"/>
    </location>
</feature>
<evidence type="ECO:0000313" key="4">
    <source>
        <dbReference type="EMBL" id="EAY30253.1"/>
    </source>
</evidence>
<dbReference type="Pfam" id="PF12458">
    <property type="entry name" value="DUF3686"/>
    <property type="match status" value="1"/>
</dbReference>
<evidence type="ECO:0000256" key="1">
    <source>
        <dbReference type="SAM" id="Coils"/>
    </source>
</evidence>
<dbReference type="GO" id="GO:0016887">
    <property type="term" value="F:ATP hydrolysis activity"/>
    <property type="evidence" value="ECO:0007669"/>
    <property type="project" value="InterPro"/>
</dbReference>